<comment type="caution">
    <text evidence="2">The sequence shown here is derived from an EMBL/GenBank/DDBJ whole genome shotgun (WGS) entry which is preliminary data.</text>
</comment>
<feature type="chain" id="PRO_5020407170" description="WxL domain-containing protein" evidence="1">
    <location>
        <begin position="26"/>
        <end position="714"/>
    </location>
</feature>
<evidence type="ECO:0000256" key="1">
    <source>
        <dbReference type="SAM" id="SignalP"/>
    </source>
</evidence>
<feature type="signal peptide" evidence="1">
    <location>
        <begin position="1"/>
        <end position="25"/>
    </location>
</feature>
<dbReference type="Proteomes" id="UP000290567">
    <property type="component" value="Unassembled WGS sequence"/>
</dbReference>
<dbReference type="EMBL" id="BJCC01000008">
    <property type="protein sequence ID" value="GCF93110.1"/>
    <property type="molecule type" value="Genomic_DNA"/>
</dbReference>
<dbReference type="InterPro" id="IPR013320">
    <property type="entry name" value="ConA-like_dom_sf"/>
</dbReference>
<name>A0A4P5P5Y4_9ENTE</name>
<reference evidence="3" key="1">
    <citation type="submission" date="2019-02" db="EMBL/GenBank/DDBJ databases">
        <title>Draft genome sequence of Enterococcus sp. Gos25-1.</title>
        <authorList>
            <person name="Tanaka N."/>
            <person name="Shiwa Y."/>
            <person name="Fujita N."/>
        </authorList>
    </citation>
    <scope>NUCLEOTIDE SEQUENCE [LARGE SCALE GENOMIC DNA]</scope>
    <source>
        <strain evidence="3">Gos25-1</strain>
    </source>
</reference>
<dbReference type="OrthoDB" id="2306834at2"/>
<dbReference type="SUPFAM" id="SSF49899">
    <property type="entry name" value="Concanavalin A-like lectins/glucanases"/>
    <property type="match status" value="1"/>
</dbReference>
<dbReference type="AlphaFoldDB" id="A0A4P5P5Y4"/>
<gene>
    <name evidence="2" type="ORF">NRIC_10010</name>
</gene>
<organism evidence="2 3">
    <name type="scientific">Enterococcus florum</name>
    <dbReference type="NCBI Taxonomy" id="2480627"/>
    <lineage>
        <taxon>Bacteria</taxon>
        <taxon>Bacillati</taxon>
        <taxon>Bacillota</taxon>
        <taxon>Bacilli</taxon>
        <taxon>Lactobacillales</taxon>
        <taxon>Enterococcaceae</taxon>
        <taxon>Enterococcus</taxon>
    </lineage>
</organism>
<accession>A0A4P5P5Y4</accession>
<evidence type="ECO:0000313" key="3">
    <source>
        <dbReference type="Proteomes" id="UP000290567"/>
    </source>
</evidence>
<keyword evidence="3" id="KW-1185">Reference proteome</keyword>
<dbReference type="Gene3D" id="2.60.120.200">
    <property type="match status" value="1"/>
</dbReference>
<keyword evidence="1" id="KW-0732">Signal</keyword>
<evidence type="ECO:0008006" key="4">
    <source>
        <dbReference type="Google" id="ProtNLM"/>
    </source>
</evidence>
<sequence length="714" mass="78465">MNKTSKGLWTFFLLLISWTAVPADAAIPAPPPDTIRIQQQTADQSLFRSVLGYNGTQAPRVSFTTSSKISSDGSYVQVIDAPDQTGGIWTNDQPGADLRMDLTKDFDAEMYLYFGDRSTQVGDGMALVWQADPRGTNAIAVSDGQGGLPRGAQLGMAGIERSTDSNEINSKYAIQKSFALEFDMYKNSEYMDQDVADSMGDTNADIAFAFPGGGQGDFLPSGYSAPVITREGFFQWTKVYHTSQHHYQPQIVPITSLTDGTWKRFKISWNAETNTFSYELQLNQNEVKTASISFDPVAVFGKNKDIYWGLTGSTGAYYMEGALAFRNIAGLLDTNTQMTITDPTGKDVNGQEIPVDLPLTYTIKGNYVGGNYDRWSNLKISVPVPDQLSADDKTFAESLTGQIGDKTFTAADIDSSVEDGRLNIRFNDPSWAILAEQPLSLHFTLLPEKAGHVQQAVEIQGDYATRSSQVYQFSVVDKPPMIDFVGIDPTIPLSIKTDQPITIQTKLDPGRGTIASVTYQINNLKDHTLSTPAKLSQTATIDLKSHQLDTGNYEVLVSLTNSYGKTATNSVQLNVEAGNLTLDQVADFSFSSIPYPELAKEKRLTLPPSEKQPMQLKVTDRRYQQDPWKLVARLTDFTIDGKAAPIEAILTIQLPDTKEIALKKDQPIVVYENPKGGSWTSSIDQAQLNFSSLKAVLPGAYQATIEWQVVDANH</sequence>
<evidence type="ECO:0000313" key="2">
    <source>
        <dbReference type="EMBL" id="GCF93110.1"/>
    </source>
</evidence>
<dbReference type="Pfam" id="PF18483">
    <property type="entry name" value="Lectin_L-type_dom"/>
    <property type="match status" value="1"/>
</dbReference>
<proteinExistence type="predicted"/>
<protein>
    <recommendedName>
        <fullName evidence="4">WxL domain-containing protein</fullName>
    </recommendedName>
</protein>
<dbReference type="RefSeq" id="WP_146621583.1">
    <property type="nucleotide sequence ID" value="NZ_BJCC01000008.1"/>
</dbReference>